<gene>
    <name evidence="1" type="ORF">LSALG_LOCUS40841</name>
</gene>
<dbReference type="EMBL" id="OX465085">
    <property type="protein sequence ID" value="CAI9302349.1"/>
    <property type="molecule type" value="Genomic_DNA"/>
</dbReference>
<evidence type="ECO:0000313" key="2">
    <source>
        <dbReference type="Proteomes" id="UP001177003"/>
    </source>
</evidence>
<organism evidence="1 2">
    <name type="scientific">Lactuca saligna</name>
    <name type="common">Willowleaf lettuce</name>
    <dbReference type="NCBI Taxonomy" id="75948"/>
    <lineage>
        <taxon>Eukaryota</taxon>
        <taxon>Viridiplantae</taxon>
        <taxon>Streptophyta</taxon>
        <taxon>Embryophyta</taxon>
        <taxon>Tracheophyta</taxon>
        <taxon>Spermatophyta</taxon>
        <taxon>Magnoliopsida</taxon>
        <taxon>eudicotyledons</taxon>
        <taxon>Gunneridae</taxon>
        <taxon>Pentapetalae</taxon>
        <taxon>asterids</taxon>
        <taxon>campanulids</taxon>
        <taxon>Asterales</taxon>
        <taxon>Asteraceae</taxon>
        <taxon>Cichorioideae</taxon>
        <taxon>Cichorieae</taxon>
        <taxon>Lactucinae</taxon>
        <taxon>Lactuca</taxon>
    </lineage>
</organism>
<sequence length="138" mass="15563">MKTTPIVFVLSAFQQIYTRYKKHKNEIEEVNYRTYIVTFSLPRSLTRVPDLGDMRGQAESSSGPMILPSYHEPFCLRTQTLVPTPMRRREHNFRCCEGSDMLPDLGGMGCEAGAAMRRIGSNGGARTVGRWCATPTEE</sequence>
<dbReference type="Proteomes" id="UP001177003">
    <property type="component" value="Chromosome 9"/>
</dbReference>
<proteinExistence type="predicted"/>
<name>A0AA36ENF0_LACSI</name>
<protein>
    <submittedName>
        <fullName evidence="1">Uncharacterized protein</fullName>
    </submittedName>
</protein>
<evidence type="ECO:0000313" key="1">
    <source>
        <dbReference type="EMBL" id="CAI9302349.1"/>
    </source>
</evidence>
<dbReference type="AlphaFoldDB" id="A0AA36ENF0"/>
<reference evidence="1" key="1">
    <citation type="submission" date="2023-04" db="EMBL/GenBank/DDBJ databases">
        <authorList>
            <person name="Vijverberg K."/>
            <person name="Xiong W."/>
            <person name="Schranz E."/>
        </authorList>
    </citation>
    <scope>NUCLEOTIDE SEQUENCE</scope>
</reference>
<accession>A0AA36ENF0</accession>
<keyword evidence="2" id="KW-1185">Reference proteome</keyword>